<feature type="domain" description="O-GlcNAc transferase C-terminal" evidence="10">
    <location>
        <begin position="529"/>
        <end position="706"/>
    </location>
</feature>
<comment type="pathway">
    <text evidence="1">Protein modification; protein glycosylation.</text>
</comment>
<feature type="chain" id="PRO_5013094026" description="protein O-GlcNAc transferase" evidence="9">
    <location>
        <begin position="21"/>
        <end position="732"/>
    </location>
</feature>
<dbReference type="Gene3D" id="3.40.50.11380">
    <property type="match status" value="1"/>
</dbReference>
<keyword evidence="7 8" id="KW-0802">TPR repeat</keyword>
<dbReference type="EC" id="2.4.1.255" evidence="3"/>
<gene>
    <name evidence="11" type="ORF">ACHHYP_16966</name>
</gene>
<dbReference type="Pfam" id="PF13844">
    <property type="entry name" value="Glyco_transf_41"/>
    <property type="match status" value="2"/>
</dbReference>
<dbReference type="InterPro" id="IPR029489">
    <property type="entry name" value="OGT/SEC/SPY_C"/>
</dbReference>
<name>A0A1V9Y5H5_ACHHY</name>
<accession>A0A1V9Y5H5</accession>
<keyword evidence="9" id="KW-0732">Signal</keyword>
<dbReference type="InterPro" id="IPR019734">
    <property type="entry name" value="TPR_rpt"/>
</dbReference>
<dbReference type="PANTHER" id="PTHR44998">
    <property type="match status" value="1"/>
</dbReference>
<protein>
    <recommendedName>
        <fullName evidence="3">protein O-GlcNAc transferase</fullName>
        <ecNumber evidence="3">2.4.1.255</ecNumber>
    </recommendedName>
</protein>
<dbReference type="Gene3D" id="1.25.40.10">
    <property type="entry name" value="Tetratricopeptide repeat domain"/>
    <property type="match status" value="1"/>
</dbReference>
<evidence type="ECO:0000256" key="7">
    <source>
        <dbReference type="ARBA" id="ARBA00022803"/>
    </source>
</evidence>
<comment type="similarity">
    <text evidence="2">Belongs to the glycosyltransferase 41 family. O-GlcNAc transferase subfamily.</text>
</comment>
<evidence type="ECO:0000256" key="4">
    <source>
        <dbReference type="ARBA" id="ARBA00022676"/>
    </source>
</evidence>
<evidence type="ECO:0000256" key="9">
    <source>
        <dbReference type="SAM" id="SignalP"/>
    </source>
</evidence>
<evidence type="ECO:0000256" key="8">
    <source>
        <dbReference type="PROSITE-ProRule" id="PRU00339"/>
    </source>
</evidence>
<dbReference type="SMART" id="SM00028">
    <property type="entry name" value="TPR"/>
    <property type="match status" value="5"/>
</dbReference>
<feature type="repeat" description="TPR" evidence="8">
    <location>
        <begin position="96"/>
        <end position="127"/>
    </location>
</feature>
<keyword evidence="12" id="KW-1185">Reference proteome</keyword>
<dbReference type="InterPro" id="IPR011990">
    <property type="entry name" value="TPR-like_helical_dom_sf"/>
</dbReference>
<feature type="signal peptide" evidence="9">
    <location>
        <begin position="1"/>
        <end position="20"/>
    </location>
</feature>
<evidence type="ECO:0000313" key="12">
    <source>
        <dbReference type="Proteomes" id="UP000243579"/>
    </source>
</evidence>
<feature type="repeat" description="TPR" evidence="8">
    <location>
        <begin position="61"/>
        <end position="94"/>
    </location>
</feature>
<dbReference type="Gene3D" id="3.40.50.2000">
    <property type="entry name" value="Glycogen Phosphorylase B"/>
    <property type="match status" value="1"/>
</dbReference>
<evidence type="ECO:0000313" key="11">
    <source>
        <dbReference type="EMBL" id="OQR80956.1"/>
    </source>
</evidence>
<keyword evidence="5" id="KW-0808">Transferase</keyword>
<evidence type="ECO:0000259" key="10">
    <source>
        <dbReference type="Pfam" id="PF13844"/>
    </source>
</evidence>
<reference evidence="11 12" key="1">
    <citation type="journal article" date="2014" name="Genome Biol. Evol.">
        <title>The secreted proteins of Achlya hypogyna and Thraustotheca clavata identify the ancestral oomycete secretome and reveal gene acquisitions by horizontal gene transfer.</title>
        <authorList>
            <person name="Misner I."/>
            <person name="Blouin N."/>
            <person name="Leonard G."/>
            <person name="Richards T.A."/>
            <person name="Lane C.E."/>
        </authorList>
    </citation>
    <scope>NUCLEOTIDE SEQUENCE [LARGE SCALE GENOMIC DNA]</scope>
    <source>
        <strain evidence="11 12">ATCC 48635</strain>
    </source>
</reference>
<feature type="domain" description="O-GlcNAc transferase C-terminal" evidence="10">
    <location>
        <begin position="292"/>
        <end position="514"/>
    </location>
</feature>
<comment type="caution">
    <text evidence="11">The sequence shown here is derived from an EMBL/GenBank/DDBJ whole genome shotgun (WGS) entry which is preliminary data.</text>
</comment>
<evidence type="ECO:0000256" key="3">
    <source>
        <dbReference type="ARBA" id="ARBA00011970"/>
    </source>
</evidence>
<dbReference type="Pfam" id="PF13432">
    <property type="entry name" value="TPR_16"/>
    <property type="match status" value="1"/>
</dbReference>
<dbReference type="SUPFAM" id="SSF81901">
    <property type="entry name" value="HCP-like"/>
    <property type="match status" value="1"/>
</dbReference>
<dbReference type="OrthoDB" id="421121at2759"/>
<dbReference type="Proteomes" id="UP000243579">
    <property type="component" value="Unassembled WGS sequence"/>
</dbReference>
<organism evidence="11 12">
    <name type="scientific">Achlya hypogyna</name>
    <name type="common">Oomycete</name>
    <name type="synonym">Protoachlya hypogyna</name>
    <dbReference type="NCBI Taxonomy" id="1202772"/>
    <lineage>
        <taxon>Eukaryota</taxon>
        <taxon>Sar</taxon>
        <taxon>Stramenopiles</taxon>
        <taxon>Oomycota</taxon>
        <taxon>Saprolegniomycetes</taxon>
        <taxon>Saprolegniales</taxon>
        <taxon>Achlyaceae</taxon>
        <taxon>Achlya</taxon>
    </lineage>
</organism>
<dbReference type="PANTHER" id="PTHR44998:SF1">
    <property type="entry name" value="UDP-N-ACETYLGLUCOSAMINE--PEPTIDE N-ACETYLGLUCOSAMINYLTRANSFERASE 110 KDA SUBUNIT"/>
    <property type="match status" value="1"/>
</dbReference>
<dbReference type="EMBL" id="JNBR01002852">
    <property type="protein sequence ID" value="OQR80956.1"/>
    <property type="molecule type" value="Genomic_DNA"/>
</dbReference>
<dbReference type="PROSITE" id="PS50005">
    <property type="entry name" value="TPR"/>
    <property type="match status" value="2"/>
</dbReference>
<evidence type="ECO:0000256" key="2">
    <source>
        <dbReference type="ARBA" id="ARBA00005386"/>
    </source>
</evidence>
<proteinExistence type="inferred from homology"/>
<dbReference type="AlphaFoldDB" id="A0A1V9Y5H5"/>
<evidence type="ECO:0000256" key="6">
    <source>
        <dbReference type="ARBA" id="ARBA00022737"/>
    </source>
</evidence>
<keyword evidence="4" id="KW-0328">Glycosyltransferase</keyword>
<evidence type="ECO:0000256" key="5">
    <source>
        <dbReference type="ARBA" id="ARBA00022679"/>
    </source>
</evidence>
<evidence type="ECO:0000256" key="1">
    <source>
        <dbReference type="ARBA" id="ARBA00004922"/>
    </source>
</evidence>
<sequence length="732" mass="81568">MAYHLWALLVLACTCAGVFFSDIGVPIADSVAHAMDRIRLGDYVVAETELSSLALLAPENANIHLALGALAQIDGDVRRAIEHFLRALALEPSDGAHGNLGFAYFTLEDYQRAVGHLHAAVELNPERRHGQAHMLALTHHFLGDDVTAKEWFQLALAHAPQEPQVHFDYAVSLQAQGEAVQANEAYNRALALRPTFAAAWVNIASLHVLHGSIDTALRNFETTFGLSEPLTPELWLYATVNYAIALEMDGQISRAMRKLDAAHAMLRLQGAAKTPRYLAICEHKVRIWRATADWHDYERFATAFLHLTWQLELQAGLTSSMTAFTSLALPMHPSLRRAIAESTVRPLLRQEPLPPATPGTGRRRLHVGYLSYDFNNHPTAHLMEGLFRCHNASRVAVSVLSYGKDDNSSYRRVIRTLADQFVELASVGTHDAATRIRAAKLDILVDAQGHTLGHRHDIVAKQPAPIIINYLVFPGTLGAPYVDYLVADAQVAPPEHACQYMEKLMYMPHSYQVNYYAAPVTGHPRPQDRPFVFANFNKIEKLEPRVFGLWMQILRQIPRSELWLLTPPVEKTSNGTMHHLRREATAWGVLPSRLRFLPRVPKAAHLDRQADADLFLDTLVYGAHSTATDSVWGGLPVLTLAGDTFASRVGVSLSTNTNRTLMVVHSAKEYQDTAVLLARQRHLLPHIKEGMSTASLFMTQRYAHDLERLYTMAAEVYAMQASRSHLVLPPIN</sequence>
<dbReference type="GO" id="GO:0006493">
    <property type="term" value="P:protein O-linked glycosylation"/>
    <property type="evidence" value="ECO:0007669"/>
    <property type="project" value="TreeGrafter"/>
</dbReference>
<keyword evidence="6" id="KW-0677">Repeat</keyword>
<dbReference type="STRING" id="1202772.A0A1V9Y5H5"/>
<dbReference type="GO" id="GO:0097363">
    <property type="term" value="F:protein O-acetylglucosaminyltransferase activity"/>
    <property type="evidence" value="ECO:0007669"/>
    <property type="project" value="UniProtKB-EC"/>
</dbReference>